<proteinExistence type="predicted"/>
<name>A0A8S5TXK9_9CAUD</name>
<organism evidence="1">
    <name type="scientific">Siphoviridae sp. ctvBz3</name>
    <dbReference type="NCBI Taxonomy" id="2825720"/>
    <lineage>
        <taxon>Viruses</taxon>
        <taxon>Duplodnaviria</taxon>
        <taxon>Heunggongvirae</taxon>
        <taxon>Uroviricota</taxon>
        <taxon>Caudoviricetes</taxon>
    </lineage>
</organism>
<reference evidence="1" key="1">
    <citation type="journal article" date="2021" name="Proc. Natl. Acad. Sci. U.S.A.">
        <title>A Catalog of Tens of Thousands of Viruses from Human Metagenomes Reveals Hidden Associations with Chronic Diseases.</title>
        <authorList>
            <person name="Tisza M.J."/>
            <person name="Buck C.B."/>
        </authorList>
    </citation>
    <scope>NUCLEOTIDE SEQUENCE</scope>
    <source>
        <strain evidence="1">CtvBz3</strain>
    </source>
</reference>
<dbReference type="EMBL" id="BK015955">
    <property type="protein sequence ID" value="DAF86957.1"/>
    <property type="molecule type" value="Genomic_DNA"/>
</dbReference>
<protein>
    <submittedName>
        <fullName evidence="1">Uncharacterized protein</fullName>
    </submittedName>
</protein>
<accession>A0A8S5TXK9</accession>
<sequence length="160" mass="18108">MSNDLKINNIPSTKQEQTELACMFVQKVIDGDVNPIDAVIQMKSLSETISTFLKDSDVREAVLNEVGKYGKGEIPSFRGALIQVKETGVKYDFTGCGDPVWERLNEEKNDIDMRLKERESFLRAIKEQKTDIDEETGEIITLYAPSKSSTTSYSITFKKR</sequence>
<evidence type="ECO:0000313" key="1">
    <source>
        <dbReference type="EMBL" id="DAF86957.1"/>
    </source>
</evidence>